<feature type="non-terminal residue" evidence="1">
    <location>
        <position position="77"/>
    </location>
</feature>
<keyword evidence="2" id="KW-1185">Reference proteome</keyword>
<protein>
    <submittedName>
        <fullName evidence="1">Uncharacterized protein</fullName>
    </submittedName>
</protein>
<comment type="caution">
    <text evidence="1">The sequence shown here is derived from an EMBL/GenBank/DDBJ whole genome shotgun (WGS) entry which is preliminary data.</text>
</comment>
<evidence type="ECO:0000313" key="2">
    <source>
        <dbReference type="Proteomes" id="UP001148482"/>
    </source>
</evidence>
<proteinExistence type="predicted"/>
<evidence type="ECO:0000313" key="1">
    <source>
        <dbReference type="EMBL" id="MCX2839965.1"/>
    </source>
</evidence>
<organism evidence="1 2">
    <name type="scientific">Salinimicrobium profundisediminis</name>
    <dbReference type="NCBI Taxonomy" id="2994553"/>
    <lineage>
        <taxon>Bacteria</taxon>
        <taxon>Pseudomonadati</taxon>
        <taxon>Bacteroidota</taxon>
        <taxon>Flavobacteriia</taxon>
        <taxon>Flavobacteriales</taxon>
        <taxon>Flavobacteriaceae</taxon>
        <taxon>Salinimicrobium</taxon>
    </lineage>
</organism>
<dbReference type="Proteomes" id="UP001148482">
    <property type="component" value="Unassembled WGS sequence"/>
</dbReference>
<name>A0A9X3D0B9_9FLAO</name>
<accession>A0A9X3D0B9</accession>
<dbReference type="AlphaFoldDB" id="A0A9X3D0B9"/>
<gene>
    <name evidence="1" type="ORF">OQ279_17710</name>
</gene>
<reference evidence="1" key="1">
    <citation type="submission" date="2022-11" db="EMBL/GenBank/DDBJ databases">
        <title>Salinimicrobium profundisediminis sp. nov., isolated from deep-sea sediment of the Mariana Trench.</title>
        <authorList>
            <person name="Fu H."/>
        </authorList>
    </citation>
    <scope>NUCLEOTIDE SEQUENCE</scope>
    <source>
        <strain evidence="1">MT39</strain>
    </source>
</reference>
<sequence length="77" mass="9077">MGLFDKLFGGRKESLQEQTNTKRSTEATISMYVVYKNFEDTEEDIQNHYAVEEEIWTYSSLGESSPISEYWARRQNI</sequence>
<dbReference type="EMBL" id="JAPJDA010000087">
    <property type="protein sequence ID" value="MCX2839965.1"/>
    <property type="molecule type" value="Genomic_DNA"/>
</dbReference>